<proteinExistence type="predicted"/>
<sequence length="165" mass="18724">MKLAMTHLYSCTTAELFRFFSEPDLITQKYSDIDCDNVRVTALTPDDGGLKLSTKREVESNVPAVLKRLLGARNVAKQAEEWRFDGDHYRCQMTVELVGVPIKITGTQHFAPTDSGCANYVELQLKSALPFIGNKLTRFVCDEIERMANSERDYLQQQQLTRETA</sequence>
<dbReference type="EMBL" id="FNEM01000012">
    <property type="protein sequence ID" value="SDJ72371.1"/>
    <property type="molecule type" value="Genomic_DNA"/>
</dbReference>
<dbReference type="AlphaFoldDB" id="A0A1G8W1X5"/>
<dbReference type="RefSeq" id="WP_090366295.1">
    <property type="nucleotide sequence ID" value="NZ_FNEM01000012.1"/>
</dbReference>
<organism evidence="1 2">
    <name type="scientific">Ferrimonas sediminum</name>
    <dbReference type="NCBI Taxonomy" id="718193"/>
    <lineage>
        <taxon>Bacteria</taxon>
        <taxon>Pseudomonadati</taxon>
        <taxon>Pseudomonadota</taxon>
        <taxon>Gammaproteobacteria</taxon>
        <taxon>Alteromonadales</taxon>
        <taxon>Ferrimonadaceae</taxon>
        <taxon>Ferrimonas</taxon>
    </lineage>
</organism>
<dbReference type="InterPro" id="IPR019639">
    <property type="entry name" value="DUF2505"/>
</dbReference>
<dbReference type="OrthoDB" id="6194561at2"/>
<accession>A0A1G8W1X5</accession>
<evidence type="ECO:0000313" key="1">
    <source>
        <dbReference type="EMBL" id="SDJ72371.1"/>
    </source>
</evidence>
<gene>
    <name evidence="1" type="ORF">SAMN04488540_11269</name>
</gene>
<name>A0A1G8W1X5_9GAMM</name>
<protein>
    <recommendedName>
        <fullName evidence="3">Polyketide cyclase / dehydrase and lipid transport</fullName>
    </recommendedName>
</protein>
<keyword evidence="2" id="KW-1185">Reference proteome</keyword>
<dbReference type="Proteomes" id="UP000199527">
    <property type="component" value="Unassembled WGS sequence"/>
</dbReference>
<evidence type="ECO:0000313" key="2">
    <source>
        <dbReference type="Proteomes" id="UP000199527"/>
    </source>
</evidence>
<reference evidence="2" key="1">
    <citation type="submission" date="2016-10" db="EMBL/GenBank/DDBJ databases">
        <authorList>
            <person name="Varghese N."/>
            <person name="Submissions S."/>
        </authorList>
    </citation>
    <scope>NUCLEOTIDE SEQUENCE [LARGE SCALE GENOMIC DNA]</scope>
    <source>
        <strain evidence="2">DSM 23317</strain>
    </source>
</reference>
<dbReference type="Pfam" id="PF10698">
    <property type="entry name" value="DUF2505"/>
    <property type="match status" value="1"/>
</dbReference>
<evidence type="ECO:0008006" key="3">
    <source>
        <dbReference type="Google" id="ProtNLM"/>
    </source>
</evidence>